<reference evidence="19" key="1">
    <citation type="submission" date="2020-04" db="EMBL/GenBank/DDBJ databases">
        <authorList>
            <person name="Zhang T."/>
        </authorList>
    </citation>
    <scope>NUCLEOTIDE SEQUENCE</scope>
    <source>
        <strain evidence="19">HKST-UBA02</strain>
    </source>
</reference>
<keyword evidence="7" id="KW-0997">Cell inner membrane</keyword>
<dbReference type="Pfam" id="PF20833">
    <property type="entry name" value="RNase_E_G_Thio"/>
    <property type="match status" value="1"/>
</dbReference>
<dbReference type="SMART" id="SM00316">
    <property type="entry name" value="S1"/>
    <property type="match status" value="1"/>
</dbReference>
<comment type="caution">
    <text evidence="19">The sequence shown here is derived from an EMBL/GenBank/DDBJ whole genome shotgun (WGS) entry which is preliminary data.</text>
</comment>
<organism evidence="19 20">
    <name type="scientific">Eiseniibacteriota bacterium</name>
    <dbReference type="NCBI Taxonomy" id="2212470"/>
    <lineage>
        <taxon>Bacteria</taxon>
        <taxon>Candidatus Eiseniibacteriota</taxon>
    </lineage>
</organism>
<dbReference type="InterPro" id="IPR003029">
    <property type="entry name" value="S1_domain"/>
</dbReference>
<dbReference type="NCBIfam" id="TIGR00757">
    <property type="entry name" value="RNaseEG"/>
    <property type="match status" value="1"/>
</dbReference>
<reference evidence="19" key="2">
    <citation type="journal article" date="2021" name="Microbiome">
        <title>Successional dynamics and alternative stable states in a saline activated sludge microbial community over 9 years.</title>
        <authorList>
            <person name="Wang Y."/>
            <person name="Ye J."/>
            <person name="Ju F."/>
            <person name="Liu L."/>
            <person name="Boyd J.A."/>
            <person name="Deng Y."/>
            <person name="Parks D.H."/>
            <person name="Jiang X."/>
            <person name="Yin X."/>
            <person name="Woodcroft B.J."/>
            <person name="Tyson G.W."/>
            <person name="Hugenholtz P."/>
            <person name="Polz M.F."/>
            <person name="Zhang T."/>
        </authorList>
    </citation>
    <scope>NUCLEOTIDE SEQUENCE</scope>
    <source>
        <strain evidence="19">HKST-UBA02</strain>
    </source>
</reference>
<evidence type="ECO:0000256" key="7">
    <source>
        <dbReference type="ARBA" id="ARBA00022519"/>
    </source>
</evidence>
<dbReference type="InterPro" id="IPR019307">
    <property type="entry name" value="RNA-bd_AU-1/RNase_E/G"/>
</dbReference>
<dbReference type="GO" id="GO:0005737">
    <property type="term" value="C:cytoplasm"/>
    <property type="evidence" value="ECO:0007669"/>
    <property type="project" value="UniProtKB-SubCell"/>
</dbReference>
<dbReference type="PANTHER" id="PTHR30001:SF1">
    <property type="entry name" value="RIBONUCLEASE E_G-LIKE PROTEIN, CHLOROPLASTIC"/>
    <property type="match status" value="1"/>
</dbReference>
<keyword evidence="15" id="KW-0460">Magnesium</keyword>
<dbReference type="GO" id="GO:0008033">
    <property type="term" value="P:tRNA processing"/>
    <property type="evidence" value="ECO:0007669"/>
    <property type="project" value="UniProtKB-KW"/>
</dbReference>
<dbReference type="PROSITE" id="PS50126">
    <property type="entry name" value="S1"/>
    <property type="match status" value="1"/>
</dbReference>
<dbReference type="CDD" id="cd04453">
    <property type="entry name" value="S1_RNase_E"/>
    <property type="match status" value="1"/>
</dbReference>
<dbReference type="GO" id="GO:0046872">
    <property type="term" value="F:metal ion binding"/>
    <property type="evidence" value="ECO:0007669"/>
    <property type="project" value="UniProtKB-KW"/>
</dbReference>
<evidence type="ECO:0000256" key="17">
    <source>
        <dbReference type="ARBA" id="ARBA00023136"/>
    </source>
</evidence>
<dbReference type="Gene3D" id="2.40.50.140">
    <property type="entry name" value="Nucleic acid-binding proteins"/>
    <property type="match status" value="1"/>
</dbReference>
<dbReference type="SUPFAM" id="SSF50249">
    <property type="entry name" value="Nucleic acid-binding proteins"/>
    <property type="match status" value="1"/>
</dbReference>
<evidence type="ECO:0000256" key="2">
    <source>
        <dbReference type="ARBA" id="ARBA00004496"/>
    </source>
</evidence>
<evidence type="ECO:0000256" key="10">
    <source>
        <dbReference type="ARBA" id="ARBA00022722"/>
    </source>
</evidence>
<accession>A0A956SC61</accession>
<evidence type="ECO:0000256" key="12">
    <source>
        <dbReference type="ARBA" id="ARBA00022730"/>
    </source>
</evidence>
<evidence type="ECO:0000256" key="16">
    <source>
        <dbReference type="ARBA" id="ARBA00022884"/>
    </source>
</evidence>
<dbReference type="EMBL" id="JAGQHS010000014">
    <property type="protein sequence ID" value="MCA9755045.1"/>
    <property type="molecule type" value="Genomic_DNA"/>
</dbReference>
<dbReference type="Proteomes" id="UP000739538">
    <property type="component" value="Unassembled WGS sequence"/>
</dbReference>
<proteinExistence type="inferred from homology"/>
<keyword evidence="9" id="KW-0819">tRNA processing</keyword>
<keyword evidence="14" id="KW-0378">Hydrolase</keyword>
<dbReference type="InterPro" id="IPR004659">
    <property type="entry name" value="RNase_E/G"/>
</dbReference>
<comment type="subcellular location">
    <subcellularLocation>
        <location evidence="2">Cytoplasm</location>
    </subcellularLocation>
</comment>
<dbReference type="InterPro" id="IPR012340">
    <property type="entry name" value="NA-bd_OB-fold"/>
</dbReference>
<keyword evidence="12" id="KW-0699">rRNA-binding</keyword>
<sequence>MYKEIVINADPSETRIAVLEDAKLVELFVEREEERRLVGDIYKGKVNAVLPGIQAAFLEVGLSRTAFLHSSDLLESIIDIEGFDIEEASSGPRRPKQDLNIQDHLKKGQEVMVQVIKEPIGQKGPKVTCRLSLPGRYLVLMPGLKHAGVSRKIVDREERQRLKKILTELRPNHAGIICRTAAEGRSRKELEADVEFLVGLWKEIEETSASNEAPALVHREMEMTTGLIRDLFTEDVGRLTIDSRAAYKQIVSYLKAFSPELKNRVKLYKGDGPIFDEYGIESEIEKTLERKVWLKKGGYLIIDQTEAMVAIDVNTGRFTGKKSQEDTIYKTNLEAAEEIARQLRLRDLGGIVVCDFIDMEDEGNKKAVLETFRSALRRDRARTKIFPISELGLIEMTRQRERDSLFHYFTDQCPCCGGSGQVLSLKTTALKTERTIRRIGAHSKEKLIQVKVHPDVATFLFERSTFLDQLEKEFGLRIDIREDPRMKRDDIRVYFPRLRKEVTEQFMP</sequence>
<keyword evidence="8" id="KW-0698">rRNA processing</keyword>
<dbReference type="InterPro" id="IPR048583">
    <property type="entry name" value="RNase_E_G_thioredoxin-like"/>
</dbReference>
<dbReference type="PANTHER" id="PTHR30001">
    <property type="entry name" value="RIBONUCLEASE"/>
    <property type="match status" value="1"/>
</dbReference>
<evidence type="ECO:0000256" key="15">
    <source>
        <dbReference type="ARBA" id="ARBA00022842"/>
    </source>
</evidence>
<keyword evidence="16" id="KW-0694">RNA-binding</keyword>
<evidence type="ECO:0000256" key="4">
    <source>
        <dbReference type="ARBA" id="ARBA00017719"/>
    </source>
</evidence>
<evidence type="ECO:0000256" key="5">
    <source>
        <dbReference type="ARBA" id="ARBA00022475"/>
    </source>
</evidence>
<dbReference type="GO" id="GO:0019843">
    <property type="term" value="F:rRNA binding"/>
    <property type="evidence" value="ECO:0007669"/>
    <property type="project" value="UniProtKB-KW"/>
</dbReference>
<keyword evidence="17" id="KW-0472">Membrane</keyword>
<comment type="similarity">
    <text evidence="3">Belongs to the RNase E/G family. RNase G subfamily.</text>
</comment>
<dbReference type="AlphaFoldDB" id="A0A956SC61"/>
<keyword evidence="13" id="KW-0255">Endonuclease</keyword>
<dbReference type="Pfam" id="PF10150">
    <property type="entry name" value="RNase_E_G"/>
    <property type="match status" value="1"/>
</dbReference>
<evidence type="ECO:0000256" key="9">
    <source>
        <dbReference type="ARBA" id="ARBA00022694"/>
    </source>
</evidence>
<dbReference type="GO" id="GO:0006364">
    <property type="term" value="P:rRNA processing"/>
    <property type="evidence" value="ECO:0007669"/>
    <property type="project" value="UniProtKB-KW"/>
</dbReference>
<comment type="cofactor">
    <cofactor evidence="1">
        <name>Mg(2+)</name>
        <dbReference type="ChEBI" id="CHEBI:18420"/>
    </cofactor>
</comment>
<evidence type="ECO:0000256" key="3">
    <source>
        <dbReference type="ARBA" id="ARBA00005663"/>
    </source>
</evidence>
<keyword evidence="11" id="KW-0479">Metal-binding</keyword>
<keyword evidence="5" id="KW-1003">Cell membrane</keyword>
<evidence type="ECO:0000256" key="6">
    <source>
        <dbReference type="ARBA" id="ARBA00022490"/>
    </source>
</evidence>
<evidence type="ECO:0000256" key="1">
    <source>
        <dbReference type="ARBA" id="ARBA00001946"/>
    </source>
</evidence>
<dbReference type="GO" id="GO:0004519">
    <property type="term" value="F:endonuclease activity"/>
    <property type="evidence" value="ECO:0007669"/>
    <property type="project" value="UniProtKB-KW"/>
</dbReference>
<dbReference type="GO" id="GO:0004540">
    <property type="term" value="F:RNA nuclease activity"/>
    <property type="evidence" value="ECO:0007669"/>
    <property type="project" value="InterPro"/>
</dbReference>
<evidence type="ECO:0000313" key="20">
    <source>
        <dbReference type="Proteomes" id="UP000739538"/>
    </source>
</evidence>
<feature type="domain" description="S1 motif" evidence="18">
    <location>
        <begin position="39"/>
        <end position="130"/>
    </location>
</feature>
<protein>
    <recommendedName>
        <fullName evidence="4">Ribonuclease G</fullName>
    </recommendedName>
</protein>
<dbReference type="Gene3D" id="3.40.1260.20">
    <property type="entry name" value="Ribonuclease E, catalytic domain"/>
    <property type="match status" value="1"/>
</dbReference>
<name>A0A956SC61_UNCEI</name>
<evidence type="ECO:0000256" key="14">
    <source>
        <dbReference type="ARBA" id="ARBA00022801"/>
    </source>
</evidence>
<evidence type="ECO:0000313" key="19">
    <source>
        <dbReference type="EMBL" id="MCA9755045.1"/>
    </source>
</evidence>
<evidence type="ECO:0000256" key="8">
    <source>
        <dbReference type="ARBA" id="ARBA00022552"/>
    </source>
</evidence>
<keyword evidence="6" id="KW-0963">Cytoplasm</keyword>
<gene>
    <name evidence="19" type="ORF">KDA27_04520</name>
</gene>
<evidence type="ECO:0000259" key="18">
    <source>
        <dbReference type="PROSITE" id="PS50126"/>
    </source>
</evidence>
<evidence type="ECO:0000256" key="13">
    <source>
        <dbReference type="ARBA" id="ARBA00022759"/>
    </source>
</evidence>
<evidence type="ECO:0000256" key="11">
    <source>
        <dbReference type="ARBA" id="ARBA00022723"/>
    </source>
</evidence>
<dbReference type="GO" id="GO:0016787">
    <property type="term" value="F:hydrolase activity"/>
    <property type="evidence" value="ECO:0007669"/>
    <property type="project" value="UniProtKB-KW"/>
</dbReference>
<keyword evidence="10" id="KW-0540">Nuclease</keyword>